<name>A0AC35FIE4_9BILA</name>
<evidence type="ECO:0000313" key="2">
    <source>
        <dbReference type="WBParaSite" id="PS1159_v2.g17836.t1"/>
    </source>
</evidence>
<evidence type="ECO:0000313" key="1">
    <source>
        <dbReference type="Proteomes" id="UP000887580"/>
    </source>
</evidence>
<dbReference type="Proteomes" id="UP000887580">
    <property type="component" value="Unplaced"/>
</dbReference>
<accession>A0AC35FIE4</accession>
<reference evidence="2" key="1">
    <citation type="submission" date="2022-11" db="UniProtKB">
        <authorList>
            <consortium name="WormBaseParasite"/>
        </authorList>
    </citation>
    <scope>IDENTIFICATION</scope>
</reference>
<proteinExistence type="predicted"/>
<sequence>MITCMEPVIRNGCGDPPTNMMLKFITLEFTSFEQLYGQLGFAEPLPSPCRNLLSMPTDPIIPEKSYPIANEIVFDQEAYANYNSCLSSNQSLSFIKLITLVFILFLLN</sequence>
<organism evidence="1 2">
    <name type="scientific">Panagrolaimus sp. PS1159</name>
    <dbReference type="NCBI Taxonomy" id="55785"/>
    <lineage>
        <taxon>Eukaryota</taxon>
        <taxon>Metazoa</taxon>
        <taxon>Ecdysozoa</taxon>
        <taxon>Nematoda</taxon>
        <taxon>Chromadorea</taxon>
        <taxon>Rhabditida</taxon>
        <taxon>Tylenchina</taxon>
        <taxon>Panagrolaimomorpha</taxon>
        <taxon>Panagrolaimoidea</taxon>
        <taxon>Panagrolaimidae</taxon>
        <taxon>Panagrolaimus</taxon>
    </lineage>
</organism>
<protein>
    <submittedName>
        <fullName evidence="2">Uncharacterized protein</fullName>
    </submittedName>
</protein>
<dbReference type="WBParaSite" id="PS1159_v2.g17836.t1">
    <property type="protein sequence ID" value="PS1159_v2.g17836.t1"/>
    <property type="gene ID" value="PS1159_v2.g17836"/>
</dbReference>